<name>A0A8J2YC95_9RHOB</name>
<dbReference type="EMBL" id="BMCP01000001">
    <property type="protein sequence ID" value="GGE36151.1"/>
    <property type="molecule type" value="Genomic_DNA"/>
</dbReference>
<dbReference type="RefSeq" id="WP_188408752.1">
    <property type="nucleotide sequence ID" value="NZ_BMCP01000001.1"/>
</dbReference>
<comment type="caution">
    <text evidence="1">The sequence shown here is derived from an EMBL/GenBank/DDBJ whole genome shotgun (WGS) entry which is preliminary data.</text>
</comment>
<protein>
    <submittedName>
        <fullName evidence="1">Uncharacterized protein</fullName>
    </submittedName>
</protein>
<dbReference type="Proteomes" id="UP000602745">
    <property type="component" value="Unassembled WGS sequence"/>
</dbReference>
<organism evidence="1 2">
    <name type="scientific">Agaricicola taiwanensis</name>
    <dbReference type="NCBI Taxonomy" id="591372"/>
    <lineage>
        <taxon>Bacteria</taxon>
        <taxon>Pseudomonadati</taxon>
        <taxon>Pseudomonadota</taxon>
        <taxon>Alphaproteobacteria</taxon>
        <taxon>Rhodobacterales</taxon>
        <taxon>Paracoccaceae</taxon>
        <taxon>Agaricicola</taxon>
    </lineage>
</organism>
<accession>A0A8J2YC95</accession>
<reference evidence="1" key="1">
    <citation type="journal article" date="2014" name="Int. J. Syst. Evol. Microbiol.">
        <title>Complete genome sequence of Corynebacterium casei LMG S-19264T (=DSM 44701T), isolated from a smear-ripened cheese.</title>
        <authorList>
            <consortium name="US DOE Joint Genome Institute (JGI-PGF)"/>
            <person name="Walter F."/>
            <person name="Albersmeier A."/>
            <person name="Kalinowski J."/>
            <person name="Ruckert C."/>
        </authorList>
    </citation>
    <scope>NUCLEOTIDE SEQUENCE</scope>
    <source>
        <strain evidence="1">CCM 7684</strain>
    </source>
</reference>
<reference evidence="1" key="2">
    <citation type="submission" date="2020-09" db="EMBL/GenBank/DDBJ databases">
        <authorList>
            <person name="Sun Q."/>
            <person name="Sedlacek I."/>
        </authorList>
    </citation>
    <scope>NUCLEOTIDE SEQUENCE</scope>
    <source>
        <strain evidence="1">CCM 7684</strain>
    </source>
</reference>
<proteinExistence type="predicted"/>
<evidence type="ECO:0000313" key="1">
    <source>
        <dbReference type="EMBL" id="GGE36151.1"/>
    </source>
</evidence>
<dbReference type="AlphaFoldDB" id="A0A8J2YC95"/>
<sequence length="142" mass="16423">MTSTPAIDFINHKPSKERAMDRALSAINQMGQRRDAEINALRLRHLAGAFGDRKKQIRALLDGHHYMISALLNYRFHGKEELTSDACLAHIRLRIRNAVEARRIAHWTYDRNKEIALRNAYDAVRLMRFSARSRSLNLVDAE</sequence>
<keyword evidence="2" id="KW-1185">Reference proteome</keyword>
<evidence type="ECO:0000313" key="2">
    <source>
        <dbReference type="Proteomes" id="UP000602745"/>
    </source>
</evidence>
<gene>
    <name evidence="1" type="ORF">GCM10007276_12030</name>
</gene>